<dbReference type="InterPro" id="IPR011989">
    <property type="entry name" value="ARM-like"/>
</dbReference>
<protein>
    <recommendedName>
        <fullName evidence="6">IBB domain-containing protein</fullName>
    </recommendedName>
</protein>
<dbReference type="Gene3D" id="1.25.10.10">
    <property type="entry name" value="Leucine-rich Repeat Variant"/>
    <property type="match status" value="1"/>
</dbReference>
<dbReference type="GO" id="GO:0015031">
    <property type="term" value="P:protein transport"/>
    <property type="evidence" value="ECO:0007669"/>
    <property type="project" value="UniProtKB-KW"/>
</dbReference>
<dbReference type="Gramene" id="RZC44544">
    <property type="protein sequence ID" value="RZC44544"/>
    <property type="gene ID" value="C5167_037495"/>
</dbReference>
<dbReference type="SUPFAM" id="SSF48371">
    <property type="entry name" value="ARM repeat"/>
    <property type="match status" value="1"/>
</dbReference>
<dbReference type="AlphaFoldDB" id="A0A4Y7I6V3"/>
<gene>
    <name evidence="4" type="ORF">C5167_037495</name>
</gene>
<evidence type="ECO:0008006" key="6">
    <source>
        <dbReference type="Google" id="ProtNLM"/>
    </source>
</evidence>
<dbReference type="EMBL" id="CM010715">
    <property type="protein sequence ID" value="RZC44544.1"/>
    <property type="molecule type" value="Genomic_DNA"/>
</dbReference>
<evidence type="ECO:0000313" key="4">
    <source>
        <dbReference type="EMBL" id="RZC44544.1"/>
    </source>
</evidence>
<name>A0A4Y7I6V3_PAPSO</name>
<sequence>MILIFEQFEVALALMNIASGTSENTEVVIEQGAIPIFVALLSSPSDDVRDQTKPALPALKRLINSTDEVLTDSCWALSYMTVQMKTKLLLRLVHVTDLLSYCCKYHFISPISYCTHSILLLEMIVIPSSFPTDIIRLDEDIMSPLAGRRSNFILMRGYISGNTSKLLDRPICK</sequence>
<evidence type="ECO:0000256" key="3">
    <source>
        <dbReference type="ARBA" id="ARBA00022927"/>
    </source>
</evidence>
<reference evidence="4 5" key="1">
    <citation type="journal article" date="2018" name="Science">
        <title>The opium poppy genome and morphinan production.</title>
        <authorList>
            <person name="Guo L."/>
            <person name="Winzer T."/>
            <person name="Yang X."/>
            <person name="Li Y."/>
            <person name="Ning Z."/>
            <person name="He Z."/>
            <person name="Teodor R."/>
            <person name="Lu Y."/>
            <person name="Bowser T.A."/>
            <person name="Graham I.A."/>
            <person name="Ye K."/>
        </authorList>
    </citation>
    <scope>NUCLEOTIDE SEQUENCE [LARGE SCALE GENOMIC DNA]</scope>
    <source>
        <strain evidence="5">cv. HN1</strain>
        <tissue evidence="4">Leaves</tissue>
    </source>
</reference>
<dbReference type="Proteomes" id="UP000316621">
    <property type="component" value="Chromosome 1"/>
</dbReference>
<evidence type="ECO:0000256" key="2">
    <source>
        <dbReference type="ARBA" id="ARBA00022448"/>
    </source>
</evidence>
<evidence type="ECO:0000256" key="1">
    <source>
        <dbReference type="ARBA" id="ARBA00010394"/>
    </source>
</evidence>
<comment type="similarity">
    <text evidence="1">Belongs to the importin alpha family.</text>
</comment>
<dbReference type="STRING" id="3469.A0A4Y7I6V3"/>
<organism evidence="4 5">
    <name type="scientific">Papaver somniferum</name>
    <name type="common">Opium poppy</name>
    <dbReference type="NCBI Taxonomy" id="3469"/>
    <lineage>
        <taxon>Eukaryota</taxon>
        <taxon>Viridiplantae</taxon>
        <taxon>Streptophyta</taxon>
        <taxon>Embryophyta</taxon>
        <taxon>Tracheophyta</taxon>
        <taxon>Spermatophyta</taxon>
        <taxon>Magnoliopsida</taxon>
        <taxon>Ranunculales</taxon>
        <taxon>Papaveraceae</taxon>
        <taxon>Papaveroideae</taxon>
        <taxon>Papaver</taxon>
    </lineage>
</organism>
<dbReference type="SMART" id="SM00185">
    <property type="entry name" value="ARM"/>
    <property type="match status" value="1"/>
</dbReference>
<keyword evidence="2" id="KW-0813">Transport</keyword>
<dbReference type="InterPro" id="IPR016024">
    <property type="entry name" value="ARM-type_fold"/>
</dbReference>
<dbReference type="InterPro" id="IPR000225">
    <property type="entry name" value="Armadillo"/>
</dbReference>
<proteinExistence type="inferred from homology"/>
<keyword evidence="5" id="KW-1185">Reference proteome</keyword>
<keyword evidence="3" id="KW-0653">Protein transport</keyword>
<dbReference type="Pfam" id="PF00514">
    <property type="entry name" value="Arm"/>
    <property type="match status" value="1"/>
</dbReference>
<accession>A0A4Y7I6V3</accession>
<evidence type="ECO:0000313" key="5">
    <source>
        <dbReference type="Proteomes" id="UP000316621"/>
    </source>
</evidence>
<dbReference type="PANTHER" id="PTHR23316">
    <property type="entry name" value="IMPORTIN ALPHA"/>
    <property type="match status" value="1"/>
</dbReference>